<dbReference type="AlphaFoldDB" id="A0A167LBB9"/>
<dbReference type="InParanoid" id="A0A167LBB9"/>
<sequence>MPSNSSRKTDRKGKGKASASISTSANRVLAGRVGPQEIAPSFSSTTIQDQRYAEIVEMFNKVNNNINGVKDDIAAVNSNMAAFKNRMGVVVDTSGKTHMAFADFATAYANNQTRMASLGPSLMPSYVPQTSLSDAEVSVIILEIFAEKLWDWKFESDDPALVAENESKKKWNLNEKINHCDNVAVINYLKSYISAQTRLAGTHPRVISDKIKNRYKHSHRTFHESPEQKAKKNSKGRANSRTLQTHMAFADFATAYANDQTRMASLEPSLMPSYVPQTSLSDAEVSVIISEIFVEKLWDWKFESDNPALVAENESKKKWNLNEKINHRNNVAVINYLKSYISAQTRLAGTHPRVISDKIKNRYKHSHRTFHESPEQKAKKNSKGRANSRTLQMSIRRKSTYMDNWVAIDAAMGYKTGNPVEKAYLKLFQKDAMSDGESDIEIVDNLPRRCLHVARPTWRSEEFNRLLTMVDDIDRTHHVLNAGVGTKPRMNRYPATLLPCSVPATLSQSLPRWAINDE</sequence>
<feature type="compositionally biased region" description="Basic and acidic residues" evidence="1">
    <location>
        <begin position="221"/>
        <end position="230"/>
    </location>
</feature>
<proteinExistence type="predicted"/>
<dbReference type="GeneID" id="28997511"/>
<dbReference type="EMBL" id="KV440989">
    <property type="protein sequence ID" value="OAD70055.1"/>
    <property type="molecule type" value="Genomic_DNA"/>
</dbReference>
<evidence type="ECO:0008006" key="4">
    <source>
        <dbReference type="Google" id="ProtNLM"/>
    </source>
</evidence>
<protein>
    <recommendedName>
        <fullName evidence="4">Homeodomain-like DNA binding domain-containing transcription factor</fullName>
    </recommendedName>
</protein>
<reference evidence="3" key="1">
    <citation type="submission" date="2015-06" db="EMBL/GenBank/DDBJ databases">
        <title>Expansion of signal transduction pathways in fungi by whole-genome duplication.</title>
        <authorList>
            <consortium name="DOE Joint Genome Institute"/>
            <person name="Corrochano L.M."/>
            <person name="Kuo A."/>
            <person name="Marcet-Houben M."/>
            <person name="Polaino S."/>
            <person name="Salamov A."/>
            <person name="Villalobos J.M."/>
            <person name="Alvarez M.I."/>
            <person name="Avalos J."/>
            <person name="Benito E.P."/>
            <person name="Benoit I."/>
            <person name="Burger G."/>
            <person name="Camino L.P."/>
            <person name="Canovas D."/>
            <person name="Cerda-Olmedo E."/>
            <person name="Cheng J.-F."/>
            <person name="Dominguez A."/>
            <person name="Elias M."/>
            <person name="Eslava A.P."/>
            <person name="Glaser F."/>
            <person name="Grimwood J."/>
            <person name="Gutierrez G."/>
            <person name="Heitman J."/>
            <person name="Henrissat B."/>
            <person name="Iturriaga E.A."/>
            <person name="Lang B.F."/>
            <person name="Lavin J.L."/>
            <person name="Lee S."/>
            <person name="Li W."/>
            <person name="Lindquist E."/>
            <person name="Lopez-Garcia S."/>
            <person name="Luque E.M."/>
            <person name="Marcos A.T."/>
            <person name="Martin J."/>
            <person name="McCluskey K."/>
            <person name="Medina H.R."/>
            <person name="Miralles-Duran A."/>
            <person name="Miyazaki A."/>
            <person name="Munoz-Torres E."/>
            <person name="Oguiza J.A."/>
            <person name="Ohm R."/>
            <person name="Olmedo M."/>
            <person name="Orejas M."/>
            <person name="Ortiz-Castellanos L."/>
            <person name="Pisabarro A.G."/>
            <person name="Rodriguez-Romero J."/>
            <person name="Ruiz-Herrera J."/>
            <person name="Ruiz-Vazquez R."/>
            <person name="Sanz C."/>
            <person name="Schackwitz W."/>
            <person name="Schmutz J."/>
            <person name="Shahriari M."/>
            <person name="Shelest E."/>
            <person name="Silva-Franco F."/>
            <person name="Soanes D."/>
            <person name="Syed K."/>
            <person name="Tagua V.G."/>
            <person name="Talbot N.J."/>
            <person name="Thon M."/>
            <person name="De vries R.P."/>
            <person name="Wiebenga A."/>
            <person name="Yadav J.S."/>
            <person name="Braun E.L."/>
            <person name="Baker S."/>
            <person name="Garre V."/>
            <person name="Horwitz B."/>
            <person name="Torres-Martinez S."/>
            <person name="Idnurm A."/>
            <person name="Herrera-Estrella A."/>
            <person name="Gabaldon T."/>
            <person name="Grigoriev I.V."/>
        </authorList>
    </citation>
    <scope>NUCLEOTIDE SEQUENCE [LARGE SCALE GENOMIC DNA]</scope>
    <source>
        <strain evidence="3">NRRL 1555(-)</strain>
    </source>
</reference>
<feature type="compositionally biased region" description="Basic and acidic residues" evidence="1">
    <location>
        <begin position="369"/>
        <end position="378"/>
    </location>
</feature>
<evidence type="ECO:0000313" key="2">
    <source>
        <dbReference type="EMBL" id="OAD70055.1"/>
    </source>
</evidence>
<evidence type="ECO:0000313" key="3">
    <source>
        <dbReference type="Proteomes" id="UP000077315"/>
    </source>
</evidence>
<feature type="region of interest" description="Disordered" evidence="1">
    <location>
        <begin position="1"/>
        <end position="23"/>
    </location>
</feature>
<feature type="region of interest" description="Disordered" evidence="1">
    <location>
        <begin position="366"/>
        <end position="389"/>
    </location>
</feature>
<name>A0A167LBB9_PHYB8</name>
<accession>A0A167LBB9</accession>
<evidence type="ECO:0000256" key="1">
    <source>
        <dbReference type="SAM" id="MobiDB-lite"/>
    </source>
</evidence>
<dbReference type="Proteomes" id="UP000077315">
    <property type="component" value="Unassembled WGS sequence"/>
</dbReference>
<feature type="region of interest" description="Disordered" evidence="1">
    <location>
        <begin position="218"/>
        <end position="238"/>
    </location>
</feature>
<keyword evidence="3" id="KW-1185">Reference proteome</keyword>
<dbReference type="RefSeq" id="XP_018288095.1">
    <property type="nucleotide sequence ID" value="XM_018436605.1"/>
</dbReference>
<gene>
    <name evidence="2" type="ORF">PHYBLDRAFT_171452</name>
</gene>
<organism evidence="2 3">
    <name type="scientific">Phycomyces blakesleeanus (strain ATCC 8743b / DSM 1359 / FGSC 10004 / NBRC 33097 / NRRL 1555)</name>
    <dbReference type="NCBI Taxonomy" id="763407"/>
    <lineage>
        <taxon>Eukaryota</taxon>
        <taxon>Fungi</taxon>
        <taxon>Fungi incertae sedis</taxon>
        <taxon>Mucoromycota</taxon>
        <taxon>Mucoromycotina</taxon>
        <taxon>Mucoromycetes</taxon>
        <taxon>Mucorales</taxon>
        <taxon>Phycomycetaceae</taxon>
        <taxon>Phycomyces</taxon>
    </lineage>
</organism>
<dbReference type="VEuPathDB" id="FungiDB:PHYBLDRAFT_171452"/>